<evidence type="ECO:0000313" key="1">
    <source>
        <dbReference type="EMBL" id="AYP68162.1"/>
    </source>
</evidence>
<accession>A0A3G3BV92</accession>
<dbReference type="EMBL" id="MH884508">
    <property type="protein sequence ID" value="AYP68162.1"/>
    <property type="molecule type" value="Genomic_DNA"/>
</dbReference>
<proteinExistence type="predicted"/>
<reference evidence="1 2" key="1">
    <citation type="submission" date="2018-09" db="EMBL/GenBank/DDBJ databases">
        <title>Comparative Genomic Analysis of Eight Novel Haloalkaliphilic Bacteriophages from Lake Elmenteita, Kenya.</title>
        <authorList>
            <person name="Akhwale J.K."/>
        </authorList>
    </citation>
    <scope>NUCLEOTIDE SEQUENCE [LARGE SCALE GENOMIC DNA]</scope>
</reference>
<name>A0A3G3BV92_9CAUD</name>
<dbReference type="Proteomes" id="UP000274199">
    <property type="component" value="Segment"/>
</dbReference>
<protein>
    <submittedName>
        <fullName evidence="1">Uncharacterized protein</fullName>
    </submittedName>
</protein>
<organism evidence="1 2">
    <name type="scientific">Bacillus phage vB_BcoS-136</name>
    <dbReference type="NCBI Taxonomy" id="2419619"/>
    <lineage>
        <taxon>Viruses</taxon>
        <taxon>Duplodnaviria</taxon>
        <taxon>Heunggongvirae</taxon>
        <taxon>Uroviricota</taxon>
        <taxon>Caudoviricetes</taxon>
        <taxon>Heleneionescovirinae</taxon>
        <taxon>Kenyattavirus</taxon>
        <taxon>Kenyattavirus kv136</taxon>
    </lineage>
</organism>
<evidence type="ECO:0000313" key="2">
    <source>
        <dbReference type="Proteomes" id="UP000274199"/>
    </source>
</evidence>
<sequence length="76" mass="8809">MRKELYTCESGIDLFKKGTEFGAWMKNTPSYKDSDVNIKITVDEKDISESWIKGEYDILNINSVEIVEIEKIKESD</sequence>
<gene>
    <name evidence="1" type="ORF">vBBcoS136_00030</name>
</gene>
<keyword evidence="2" id="KW-1185">Reference proteome</keyword>